<comment type="caution">
    <text evidence="3">The sequence shown here is derived from an EMBL/GenBank/DDBJ whole genome shotgun (WGS) entry which is preliminary data.</text>
</comment>
<keyword evidence="1" id="KW-0472">Membrane</keyword>
<dbReference type="GeneID" id="41985693"/>
<evidence type="ECO:0000259" key="2">
    <source>
        <dbReference type="PROSITE" id="PS50011"/>
    </source>
</evidence>
<dbReference type="RefSeq" id="XP_031004833.1">
    <property type="nucleotide sequence ID" value="XM_031150439.1"/>
</dbReference>
<reference evidence="3 4" key="1">
    <citation type="submission" date="2018-05" db="EMBL/GenBank/DDBJ databases">
        <title>Genome sequencing and assembly of the regulated plant pathogen Lachnellula willkommii and related sister species for the development of diagnostic species identification markers.</title>
        <authorList>
            <person name="Giroux E."/>
            <person name="Bilodeau G."/>
        </authorList>
    </citation>
    <scope>NUCLEOTIDE SEQUENCE [LARGE SCALE GENOMIC DNA]</scope>
    <source>
        <strain evidence="3 4">CBS 185.66</strain>
    </source>
</reference>
<protein>
    <recommendedName>
        <fullName evidence="2">Protein kinase domain-containing protein</fullName>
    </recommendedName>
</protein>
<organism evidence="3 4">
    <name type="scientific">Lachnellula hyalina</name>
    <dbReference type="NCBI Taxonomy" id="1316788"/>
    <lineage>
        <taxon>Eukaryota</taxon>
        <taxon>Fungi</taxon>
        <taxon>Dikarya</taxon>
        <taxon>Ascomycota</taxon>
        <taxon>Pezizomycotina</taxon>
        <taxon>Leotiomycetes</taxon>
        <taxon>Helotiales</taxon>
        <taxon>Lachnaceae</taxon>
        <taxon>Lachnellula</taxon>
    </lineage>
</organism>
<dbReference type="GO" id="GO:0005524">
    <property type="term" value="F:ATP binding"/>
    <property type="evidence" value="ECO:0007669"/>
    <property type="project" value="InterPro"/>
</dbReference>
<keyword evidence="1" id="KW-0812">Transmembrane</keyword>
<dbReference type="GO" id="GO:0004672">
    <property type="term" value="F:protein kinase activity"/>
    <property type="evidence" value="ECO:0007669"/>
    <property type="project" value="InterPro"/>
</dbReference>
<keyword evidence="4" id="KW-1185">Reference proteome</keyword>
<proteinExistence type="predicted"/>
<accession>A0A8H8R1H9</accession>
<evidence type="ECO:0000256" key="1">
    <source>
        <dbReference type="SAM" id="Phobius"/>
    </source>
</evidence>
<feature type="domain" description="Protein kinase" evidence="2">
    <location>
        <begin position="1"/>
        <end position="162"/>
    </location>
</feature>
<evidence type="ECO:0000313" key="4">
    <source>
        <dbReference type="Proteomes" id="UP000431533"/>
    </source>
</evidence>
<evidence type="ECO:0000313" key="3">
    <source>
        <dbReference type="EMBL" id="TVY26045.1"/>
    </source>
</evidence>
<dbReference type="SUPFAM" id="SSF56112">
    <property type="entry name" value="Protein kinase-like (PK-like)"/>
    <property type="match status" value="1"/>
</dbReference>
<dbReference type="Gene3D" id="1.10.510.10">
    <property type="entry name" value="Transferase(Phosphotransferase) domain 1"/>
    <property type="match status" value="1"/>
</dbReference>
<dbReference type="AlphaFoldDB" id="A0A8H8R1H9"/>
<name>A0A8H8R1H9_9HELO</name>
<dbReference type="Proteomes" id="UP000431533">
    <property type="component" value="Unassembled WGS sequence"/>
</dbReference>
<dbReference type="OrthoDB" id="5979581at2759"/>
<dbReference type="PROSITE" id="PS50011">
    <property type="entry name" value="PROTEIN_KINASE_DOM"/>
    <property type="match status" value="1"/>
</dbReference>
<gene>
    <name evidence="3" type="ORF">LHYA1_G005495</name>
</gene>
<dbReference type="InterPro" id="IPR000719">
    <property type="entry name" value="Prot_kinase_dom"/>
</dbReference>
<keyword evidence="1" id="KW-1133">Transmembrane helix</keyword>
<dbReference type="EMBL" id="QGMH01000079">
    <property type="protein sequence ID" value="TVY26045.1"/>
    <property type="molecule type" value="Genomic_DNA"/>
</dbReference>
<sequence length="166" mass="18898">MAKASPFCRYRASELRRCLSDQSRGISQNWGAANFRSPEAMLNLRWGSSTNIWSFGTTFLLSPQLISLIWGLLRMQISQRCLATFGPLPASYETLIAEDDEPRRSALGNAVQFIDENDRLRPFVLAKDKCFTEEDKEFILKTMKFDPRDRPTAGELLANKWFAGVP</sequence>
<feature type="transmembrane region" description="Helical" evidence="1">
    <location>
        <begin position="52"/>
        <end position="73"/>
    </location>
</feature>
<dbReference type="InterPro" id="IPR011009">
    <property type="entry name" value="Kinase-like_dom_sf"/>
</dbReference>